<evidence type="ECO:0000313" key="2">
    <source>
        <dbReference type="Proteomes" id="UP000006729"/>
    </source>
</evidence>
<dbReference type="Proteomes" id="UP000006729">
    <property type="component" value="Chromosome 17"/>
</dbReference>
<dbReference type="EMBL" id="CM009306">
    <property type="protein sequence ID" value="PNS94976.1"/>
    <property type="molecule type" value="Genomic_DNA"/>
</dbReference>
<evidence type="ECO:0000313" key="1">
    <source>
        <dbReference type="EMBL" id="PNS94976.1"/>
    </source>
</evidence>
<accession>A0A2K1X2H1</accession>
<gene>
    <name evidence="1" type="ORF">POPTR_017G030500</name>
</gene>
<reference evidence="1 2" key="1">
    <citation type="journal article" date="2006" name="Science">
        <title>The genome of black cottonwood, Populus trichocarpa (Torr. &amp; Gray).</title>
        <authorList>
            <person name="Tuskan G.A."/>
            <person name="Difazio S."/>
            <person name="Jansson S."/>
            <person name="Bohlmann J."/>
            <person name="Grigoriev I."/>
            <person name="Hellsten U."/>
            <person name="Putnam N."/>
            <person name="Ralph S."/>
            <person name="Rombauts S."/>
            <person name="Salamov A."/>
            <person name="Schein J."/>
            <person name="Sterck L."/>
            <person name="Aerts A."/>
            <person name="Bhalerao R.R."/>
            <person name="Bhalerao R.P."/>
            <person name="Blaudez D."/>
            <person name="Boerjan W."/>
            <person name="Brun A."/>
            <person name="Brunner A."/>
            <person name="Busov V."/>
            <person name="Campbell M."/>
            <person name="Carlson J."/>
            <person name="Chalot M."/>
            <person name="Chapman J."/>
            <person name="Chen G.L."/>
            <person name="Cooper D."/>
            <person name="Coutinho P.M."/>
            <person name="Couturier J."/>
            <person name="Covert S."/>
            <person name="Cronk Q."/>
            <person name="Cunningham R."/>
            <person name="Davis J."/>
            <person name="Degroeve S."/>
            <person name="Dejardin A."/>
            <person name="Depamphilis C."/>
            <person name="Detter J."/>
            <person name="Dirks B."/>
            <person name="Dubchak I."/>
            <person name="Duplessis S."/>
            <person name="Ehlting J."/>
            <person name="Ellis B."/>
            <person name="Gendler K."/>
            <person name="Goodstein D."/>
            <person name="Gribskov M."/>
            <person name="Grimwood J."/>
            <person name="Groover A."/>
            <person name="Gunter L."/>
            <person name="Hamberger B."/>
            <person name="Heinze B."/>
            <person name="Helariutta Y."/>
            <person name="Henrissat B."/>
            <person name="Holligan D."/>
            <person name="Holt R."/>
            <person name="Huang W."/>
            <person name="Islam-Faridi N."/>
            <person name="Jones S."/>
            <person name="Jones-Rhoades M."/>
            <person name="Jorgensen R."/>
            <person name="Joshi C."/>
            <person name="Kangasjarvi J."/>
            <person name="Karlsson J."/>
            <person name="Kelleher C."/>
            <person name="Kirkpatrick R."/>
            <person name="Kirst M."/>
            <person name="Kohler A."/>
            <person name="Kalluri U."/>
            <person name="Larimer F."/>
            <person name="Leebens-Mack J."/>
            <person name="Leple J.C."/>
            <person name="Locascio P."/>
            <person name="Lou Y."/>
            <person name="Lucas S."/>
            <person name="Martin F."/>
            <person name="Montanini B."/>
            <person name="Napoli C."/>
            <person name="Nelson D.R."/>
            <person name="Nelson C."/>
            <person name="Nieminen K."/>
            <person name="Nilsson O."/>
            <person name="Pereda V."/>
            <person name="Peter G."/>
            <person name="Philippe R."/>
            <person name="Pilate G."/>
            <person name="Poliakov A."/>
            <person name="Razumovskaya J."/>
            <person name="Richardson P."/>
            <person name="Rinaldi C."/>
            <person name="Ritland K."/>
            <person name="Rouze P."/>
            <person name="Ryaboy D."/>
            <person name="Schmutz J."/>
            <person name="Schrader J."/>
            <person name="Segerman B."/>
            <person name="Shin H."/>
            <person name="Siddiqui A."/>
            <person name="Sterky F."/>
            <person name="Terry A."/>
            <person name="Tsai C.J."/>
            <person name="Uberbacher E."/>
            <person name="Unneberg P."/>
            <person name="Vahala J."/>
            <person name="Wall K."/>
            <person name="Wessler S."/>
            <person name="Yang G."/>
            <person name="Yin T."/>
            <person name="Douglas C."/>
            <person name="Marra M."/>
            <person name="Sandberg G."/>
            <person name="Van de Peer Y."/>
            <person name="Rokhsar D."/>
        </authorList>
    </citation>
    <scope>NUCLEOTIDE SEQUENCE [LARGE SCALE GENOMIC DNA]</scope>
    <source>
        <strain evidence="2">cv. Nisqually</strain>
    </source>
</reference>
<dbReference type="AlphaFoldDB" id="A0A2K1X2H1"/>
<proteinExistence type="predicted"/>
<dbReference type="InParanoid" id="A0A2K1X2H1"/>
<sequence length="76" mass="8154">MKPSTKKAGNHLGKGRLAMPYTFHGLPGVVGFCRSSAKLNPAKPVIPTIRATDASEEFSLSIKNAQLCFFLALALH</sequence>
<organism evidence="1 2">
    <name type="scientific">Populus trichocarpa</name>
    <name type="common">Western balsam poplar</name>
    <name type="synonym">Populus balsamifera subsp. trichocarpa</name>
    <dbReference type="NCBI Taxonomy" id="3694"/>
    <lineage>
        <taxon>Eukaryota</taxon>
        <taxon>Viridiplantae</taxon>
        <taxon>Streptophyta</taxon>
        <taxon>Embryophyta</taxon>
        <taxon>Tracheophyta</taxon>
        <taxon>Spermatophyta</taxon>
        <taxon>Magnoliopsida</taxon>
        <taxon>eudicotyledons</taxon>
        <taxon>Gunneridae</taxon>
        <taxon>Pentapetalae</taxon>
        <taxon>rosids</taxon>
        <taxon>fabids</taxon>
        <taxon>Malpighiales</taxon>
        <taxon>Salicaceae</taxon>
        <taxon>Saliceae</taxon>
        <taxon>Populus</taxon>
    </lineage>
</organism>
<name>A0A2K1X2H1_POPTR</name>
<protein>
    <submittedName>
        <fullName evidence="1">Uncharacterized protein</fullName>
    </submittedName>
</protein>
<keyword evidence="2" id="KW-1185">Reference proteome</keyword>